<keyword evidence="3" id="KW-1185">Reference proteome</keyword>
<feature type="domain" description="RNase H type-1" evidence="1">
    <location>
        <begin position="31"/>
        <end position="148"/>
    </location>
</feature>
<comment type="caution">
    <text evidence="2">The sequence shown here is derived from an EMBL/GenBank/DDBJ whole genome shotgun (WGS) entry which is preliminary data.</text>
</comment>
<gene>
    <name evidence="2" type="ORF">F3Y22_tig00110482pilonHSYRG00217</name>
</gene>
<dbReference type="InterPro" id="IPR012337">
    <property type="entry name" value="RNaseH-like_sf"/>
</dbReference>
<dbReference type="InterPro" id="IPR044730">
    <property type="entry name" value="RNase_H-like_dom_plant"/>
</dbReference>
<dbReference type="EMBL" id="VEPZ02001007">
    <property type="protein sequence ID" value="KAE8702511.1"/>
    <property type="molecule type" value="Genomic_DNA"/>
</dbReference>
<dbReference type="Gene3D" id="3.30.420.10">
    <property type="entry name" value="Ribonuclease H-like superfamily/Ribonuclease H"/>
    <property type="match status" value="1"/>
</dbReference>
<dbReference type="SUPFAM" id="SSF53098">
    <property type="entry name" value="Ribonuclease H-like"/>
    <property type="match status" value="1"/>
</dbReference>
<sequence>MLGHCIKTSSRLKDSKCPTCSLLLIHIDDAYNPTAKMAVIGVVARDASDYVLDGLATTLGGIYDPGLAELDSLVAAVNLVAEENWRDIVIKLGSITIINLYNDAVGDDSTIGVHMRAIREKMYYFNSFLVTYVRREANVVAHKLAQRALDCNAYYFFEADVPPFTITDVKRDCSLID</sequence>
<dbReference type="InterPro" id="IPR002156">
    <property type="entry name" value="RNaseH_domain"/>
</dbReference>
<name>A0A6A3AD66_HIBSY</name>
<dbReference type="GO" id="GO:0004523">
    <property type="term" value="F:RNA-DNA hybrid ribonuclease activity"/>
    <property type="evidence" value="ECO:0007669"/>
    <property type="project" value="InterPro"/>
</dbReference>
<dbReference type="Pfam" id="PF13456">
    <property type="entry name" value="RVT_3"/>
    <property type="match status" value="1"/>
</dbReference>
<dbReference type="AlphaFoldDB" id="A0A6A3AD66"/>
<proteinExistence type="predicted"/>
<dbReference type="InterPro" id="IPR036397">
    <property type="entry name" value="RNaseH_sf"/>
</dbReference>
<dbReference type="GO" id="GO:0003676">
    <property type="term" value="F:nucleic acid binding"/>
    <property type="evidence" value="ECO:0007669"/>
    <property type="project" value="InterPro"/>
</dbReference>
<dbReference type="PANTHER" id="PTHR47723">
    <property type="entry name" value="OS05G0353850 PROTEIN"/>
    <property type="match status" value="1"/>
</dbReference>
<accession>A0A6A3AD66</accession>
<evidence type="ECO:0000259" key="1">
    <source>
        <dbReference type="Pfam" id="PF13456"/>
    </source>
</evidence>
<reference evidence="2" key="1">
    <citation type="submission" date="2019-09" db="EMBL/GenBank/DDBJ databases">
        <title>Draft genome information of white flower Hibiscus syriacus.</title>
        <authorList>
            <person name="Kim Y.-M."/>
        </authorList>
    </citation>
    <scope>NUCLEOTIDE SEQUENCE [LARGE SCALE GENOMIC DNA]</scope>
    <source>
        <strain evidence="2">YM2019G1</strain>
    </source>
</reference>
<dbReference type="Proteomes" id="UP000436088">
    <property type="component" value="Unassembled WGS sequence"/>
</dbReference>
<dbReference type="CDD" id="cd06222">
    <property type="entry name" value="RNase_H_like"/>
    <property type="match status" value="1"/>
</dbReference>
<evidence type="ECO:0000313" key="3">
    <source>
        <dbReference type="Proteomes" id="UP000436088"/>
    </source>
</evidence>
<evidence type="ECO:0000313" key="2">
    <source>
        <dbReference type="EMBL" id="KAE8702511.1"/>
    </source>
</evidence>
<protein>
    <recommendedName>
        <fullName evidence="1">RNase H type-1 domain-containing protein</fullName>
    </recommendedName>
</protein>
<dbReference type="InterPro" id="IPR053151">
    <property type="entry name" value="RNase_H-like"/>
</dbReference>
<organism evidence="2 3">
    <name type="scientific">Hibiscus syriacus</name>
    <name type="common">Rose of Sharon</name>
    <dbReference type="NCBI Taxonomy" id="106335"/>
    <lineage>
        <taxon>Eukaryota</taxon>
        <taxon>Viridiplantae</taxon>
        <taxon>Streptophyta</taxon>
        <taxon>Embryophyta</taxon>
        <taxon>Tracheophyta</taxon>
        <taxon>Spermatophyta</taxon>
        <taxon>Magnoliopsida</taxon>
        <taxon>eudicotyledons</taxon>
        <taxon>Gunneridae</taxon>
        <taxon>Pentapetalae</taxon>
        <taxon>rosids</taxon>
        <taxon>malvids</taxon>
        <taxon>Malvales</taxon>
        <taxon>Malvaceae</taxon>
        <taxon>Malvoideae</taxon>
        <taxon>Hibiscus</taxon>
    </lineage>
</organism>
<dbReference type="PANTHER" id="PTHR47723:SF19">
    <property type="entry name" value="POLYNUCLEOTIDYL TRANSFERASE, RIBONUCLEASE H-LIKE SUPERFAMILY PROTEIN"/>
    <property type="match status" value="1"/>
</dbReference>